<evidence type="ECO:0000313" key="3">
    <source>
        <dbReference type="Proteomes" id="UP000316199"/>
    </source>
</evidence>
<protein>
    <submittedName>
        <fullName evidence="2">Uncharacterized protein</fullName>
    </submittedName>
</protein>
<reference evidence="2 3" key="1">
    <citation type="submission" date="2019-02" db="EMBL/GenBank/DDBJ databases">
        <title>Prokaryotic population dynamics and viral predation in marine succession experiment using metagenomics: the confinement effect.</title>
        <authorList>
            <person name="Haro-Moreno J.M."/>
            <person name="Rodriguez-Valera F."/>
            <person name="Lopez-Perez M."/>
        </authorList>
    </citation>
    <scope>NUCLEOTIDE SEQUENCE [LARGE SCALE GENOMIC DNA]</scope>
    <source>
        <strain evidence="2">MED-G157</strain>
    </source>
</reference>
<sequence>MSQSLIGGALFFIVVVILLIIFACLFYLWTKTKQLERFANRVRSQKESQPVQTGKGNILGFSGKELYDVLKNGSDSQEHLIEIKKNYVFYLSRHLESVLEQGIIDHKQSKSSDIESEMAVGGTRGDINSWLPVEILSKFYVFGKGLNTTIETDDEVTEATEQLGQLLRDALESLNMQSYGDRMTDLIAKKYILSE</sequence>
<keyword evidence="1" id="KW-0812">Transmembrane</keyword>
<gene>
    <name evidence="2" type="ORF">EVA68_07550</name>
</gene>
<feature type="transmembrane region" description="Helical" evidence="1">
    <location>
        <begin position="6"/>
        <end position="29"/>
    </location>
</feature>
<dbReference type="EMBL" id="SHAG01000044">
    <property type="protein sequence ID" value="RZO75195.1"/>
    <property type="molecule type" value="Genomic_DNA"/>
</dbReference>
<evidence type="ECO:0000256" key="1">
    <source>
        <dbReference type="SAM" id="Phobius"/>
    </source>
</evidence>
<proteinExistence type="predicted"/>
<evidence type="ECO:0000313" key="2">
    <source>
        <dbReference type="EMBL" id="RZO75195.1"/>
    </source>
</evidence>
<accession>A0A520RYD2</accession>
<keyword evidence="1" id="KW-1133">Transmembrane helix</keyword>
<keyword evidence="1" id="KW-0472">Membrane</keyword>
<name>A0A520RYD2_9GAMM</name>
<comment type="caution">
    <text evidence="2">The sequence shown here is derived from an EMBL/GenBank/DDBJ whole genome shotgun (WGS) entry which is preliminary data.</text>
</comment>
<dbReference type="AlphaFoldDB" id="A0A520RYD2"/>
<dbReference type="Proteomes" id="UP000316199">
    <property type="component" value="Unassembled WGS sequence"/>
</dbReference>
<organism evidence="2 3">
    <name type="scientific">OM182 bacterium</name>
    <dbReference type="NCBI Taxonomy" id="2510334"/>
    <lineage>
        <taxon>Bacteria</taxon>
        <taxon>Pseudomonadati</taxon>
        <taxon>Pseudomonadota</taxon>
        <taxon>Gammaproteobacteria</taxon>
        <taxon>OMG group</taxon>
        <taxon>OM182 clade</taxon>
    </lineage>
</organism>